<keyword evidence="6" id="KW-0489">Methyltransferase</keyword>
<dbReference type="CDD" id="cd02440">
    <property type="entry name" value="AdoMet_MTases"/>
    <property type="match status" value="1"/>
</dbReference>
<sequence length="528" mass="56119">MEDETWDVVVVGGGAAGLSAALMLGRARRRVLVLDAGSPRNRFAAHMHGVLGHDGLDPLELLARGRAEVAAYGVEVRPGTVDHVTQDEDGVTVEAGEDRHRARALVVATGARDELPDVPGLPEHWGTGVLHCPYCHGWEVRDQRLAVIVSAPGATHQAELVRQWSDRLTVVVTPGVTIDDDVRRRLLARGADVVDSPVVEVAAVHDEVRGARIDALVTQDGKRRPVDAVFAATAPRPVDGFLDGLRLARSVGPTGDVLDVDANGRTSSPRVWAVGNVVEPHAPVPVAAAAGTRAGAQVNGVLVEQDAAAALSAHDPTRHAWPDAAPASFWEERYAGSERIWSGRPNAALVAVAATLTPGRSLDLGCGEGADVVWLAQQGWRAAGVDISPTAVDRGRQAARALGVPDDRIEWTVADLSAWHDEGAYDLVSASFLHSPVTLDRTTLLRRAAARVAPGGRLLVVSHAAAPPWAGADAHEHHFLTPDEEVAELALDADRWEVELAEVRARRAVGPDGREAELDDGVLVLRRR</sequence>
<name>A0A511J6G0_9CELL</name>
<dbReference type="InterPro" id="IPR029063">
    <property type="entry name" value="SAM-dependent_MTases_sf"/>
</dbReference>
<feature type="domain" description="Methyltransferase" evidence="5">
    <location>
        <begin position="362"/>
        <end position="456"/>
    </location>
</feature>
<reference evidence="6 7" key="1">
    <citation type="submission" date="2019-07" db="EMBL/GenBank/DDBJ databases">
        <title>Whole genome shotgun sequence of Cellulomonas composti NBRC 100758.</title>
        <authorList>
            <person name="Hosoyama A."/>
            <person name="Uohara A."/>
            <person name="Ohji S."/>
            <person name="Ichikawa N."/>
        </authorList>
    </citation>
    <scope>NUCLEOTIDE SEQUENCE [LARGE SCALE GENOMIC DNA]</scope>
    <source>
        <strain evidence="6 7">NBRC 100758</strain>
    </source>
</reference>
<evidence type="ECO:0000256" key="2">
    <source>
        <dbReference type="ARBA" id="ARBA00023002"/>
    </source>
</evidence>
<evidence type="ECO:0000256" key="3">
    <source>
        <dbReference type="ARBA" id="ARBA00048132"/>
    </source>
</evidence>
<dbReference type="Pfam" id="PF13649">
    <property type="entry name" value="Methyltransf_25"/>
    <property type="match status" value="1"/>
</dbReference>
<evidence type="ECO:0000259" key="5">
    <source>
        <dbReference type="Pfam" id="PF13649"/>
    </source>
</evidence>
<dbReference type="PANTHER" id="PTHR48105">
    <property type="entry name" value="THIOREDOXIN REDUCTASE 1-RELATED-RELATED"/>
    <property type="match status" value="1"/>
</dbReference>
<dbReference type="Pfam" id="PF07992">
    <property type="entry name" value="Pyr_redox_2"/>
    <property type="match status" value="1"/>
</dbReference>
<dbReference type="GO" id="GO:0032259">
    <property type="term" value="P:methylation"/>
    <property type="evidence" value="ECO:0007669"/>
    <property type="project" value="UniProtKB-KW"/>
</dbReference>
<evidence type="ECO:0000259" key="4">
    <source>
        <dbReference type="Pfam" id="PF07992"/>
    </source>
</evidence>
<evidence type="ECO:0000313" key="6">
    <source>
        <dbReference type="EMBL" id="GEL93581.1"/>
    </source>
</evidence>
<feature type="domain" description="FAD/NAD(P)-binding" evidence="4">
    <location>
        <begin position="7"/>
        <end position="290"/>
    </location>
</feature>
<keyword evidence="2" id="KW-0560">Oxidoreductase</keyword>
<dbReference type="PRINTS" id="PR00469">
    <property type="entry name" value="PNDRDTASEII"/>
</dbReference>
<dbReference type="Gene3D" id="3.50.50.60">
    <property type="entry name" value="FAD/NAD(P)-binding domain"/>
    <property type="match status" value="2"/>
</dbReference>
<accession>A0A511J6G0</accession>
<dbReference type="Gene3D" id="3.40.50.150">
    <property type="entry name" value="Vaccinia Virus protein VP39"/>
    <property type="match status" value="1"/>
</dbReference>
<dbReference type="InterPro" id="IPR050097">
    <property type="entry name" value="Ferredoxin-NADP_redctase_2"/>
</dbReference>
<dbReference type="SUPFAM" id="SSF53335">
    <property type="entry name" value="S-adenosyl-L-methionine-dependent methyltransferases"/>
    <property type="match status" value="1"/>
</dbReference>
<dbReference type="GO" id="GO:0004791">
    <property type="term" value="F:thioredoxin-disulfide reductase (NADPH) activity"/>
    <property type="evidence" value="ECO:0007669"/>
    <property type="project" value="UniProtKB-EC"/>
</dbReference>
<keyword evidence="1" id="KW-0285">Flavoprotein</keyword>
<evidence type="ECO:0000313" key="7">
    <source>
        <dbReference type="Proteomes" id="UP000321720"/>
    </source>
</evidence>
<dbReference type="InterPro" id="IPR041698">
    <property type="entry name" value="Methyltransf_25"/>
</dbReference>
<dbReference type="InterPro" id="IPR036188">
    <property type="entry name" value="FAD/NAD-bd_sf"/>
</dbReference>
<evidence type="ECO:0000256" key="1">
    <source>
        <dbReference type="ARBA" id="ARBA00022630"/>
    </source>
</evidence>
<dbReference type="OrthoDB" id="9786503at2"/>
<dbReference type="RefSeq" id="WP_146841171.1">
    <property type="nucleotide sequence ID" value="NZ_BJWG01000001.1"/>
</dbReference>
<dbReference type="GO" id="GO:0008168">
    <property type="term" value="F:methyltransferase activity"/>
    <property type="evidence" value="ECO:0007669"/>
    <property type="project" value="UniProtKB-KW"/>
</dbReference>
<protein>
    <submittedName>
        <fullName evidence="6">Methyltransferase</fullName>
    </submittedName>
</protein>
<comment type="catalytic activity">
    <reaction evidence="3">
        <text>[thioredoxin]-dithiol + NADP(+) = [thioredoxin]-disulfide + NADPH + H(+)</text>
        <dbReference type="Rhea" id="RHEA:20345"/>
        <dbReference type="Rhea" id="RHEA-COMP:10698"/>
        <dbReference type="Rhea" id="RHEA-COMP:10700"/>
        <dbReference type="ChEBI" id="CHEBI:15378"/>
        <dbReference type="ChEBI" id="CHEBI:29950"/>
        <dbReference type="ChEBI" id="CHEBI:50058"/>
        <dbReference type="ChEBI" id="CHEBI:57783"/>
        <dbReference type="ChEBI" id="CHEBI:58349"/>
        <dbReference type="EC" id="1.8.1.9"/>
    </reaction>
</comment>
<dbReference type="SUPFAM" id="SSF51905">
    <property type="entry name" value="FAD/NAD(P)-binding domain"/>
    <property type="match status" value="1"/>
</dbReference>
<dbReference type="Proteomes" id="UP000321720">
    <property type="component" value="Unassembled WGS sequence"/>
</dbReference>
<organism evidence="6 7">
    <name type="scientific">Cellulomonas composti</name>
    <dbReference type="NCBI Taxonomy" id="266130"/>
    <lineage>
        <taxon>Bacteria</taxon>
        <taxon>Bacillati</taxon>
        <taxon>Actinomycetota</taxon>
        <taxon>Actinomycetes</taxon>
        <taxon>Micrococcales</taxon>
        <taxon>Cellulomonadaceae</taxon>
        <taxon>Cellulomonas</taxon>
    </lineage>
</organism>
<gene>
    <name evidence="6" type="ORF">CCO02nite_02390</name>
</gene>
<proteinExistence type="predicted"/>
<keyword evidence="6" id="KW-0808">Transferase</keyword>
<dbReference type="InterPro" id="IPR023753">
    <property type="entry name" value="FAD/NAD-binding_dom"/>
</dbReference>
<comment type="caution">
    <text evidence="6">The sequence shown here is derived from an EMBL/GenBank/DDBJ whole genome shotgun (WGS) entry which is preliminary data.</text>
</comment>
<dbReference type="PRINTS" id="PR00368">
    <property type="entry name" value="FADPNR"/>
</dbReference>
<keyword evidence="7" id="KW-1185">Reference proteome</keyword>
<dbReference type="EMBL" id="BJWG01000001">
    <property type="protein sequence ID" value="GEL93581.1"/>
    <property type="molecule type" value="Genomic_DNA"/>
</dbReference>
<dbReference type="AlphaFoldDB" id="A0A511J6G0"/>